<name>G0RYV8_CHATD</name>
<feature type="region of interest" description="Disordered" evidence="1">
    <location>
        <begin position="1"/>
        <end position="20"/>
    </location>
</feature>
<dbReference type="OrthoDB" id="420564at2759"/>
<dbReference type="RefSeq" id="XP_006690628.1">
    <property type="nucleotide sequence ID" value="XM_006690565.1"/>
</dbReference>
<dbReference type="OMA" id="IVSVMKM"/>
<accession>G0RYV8</accession>
<feature type="compositionally biased region" description="Polar residues" evidence="1">
    <location>
        <begin position="243"/>
        <end position="253"/>
    </location>
</feature>
<protein>
    <submittedName>
        <fullName evidence="2">Uncharacterized protein</fullName>
    </submittedName>
</protein>
<evidence type="ECO:0000313" key="2">
    <source>
        <dbReference type="EMBL" id="EGS23386.1"/>
    </source>
</evidence>
<evidence type="ECO:0000256" key="1">
    <source>
        <dbReference type="SAM" id="MobiDB-lite"/>
    </source>
</evidence>
<reference evidence="2 3" key="1">
    <citation type="journal article" date="2011" name="Cell">
        <title>Insight into structure and assembly of the nuclear pore complex by utilizing the genome of a eukaryotic thermophile.</title>
        <authorList>
            <person name="Amlacher S."/>
            <person name="Sarges P."/>
            <person name="Flemming D."/>
            <person name="van Noort V."/>
            <person name="Kunze R."/>
            <person name="Devos D.P."/>
            <person name="Arumugam M."/>
            <person name="Bork P."/>
            <person name="Hurt E."/>
        </authorList>
    </citation>
    <scope>NUCLEOTIDE SEQUENCE [LARGE SCALE GENOMIC DNA]</scope>
    <source>
        <strain evidence="3">DSM 1495 / CBS 144.50 / IMI 039719</strain>
    </source>
</reference>
<keyword evidence="3" id="KW-1185">Reference proteome</keyword>
<feature type="region of interest" description="Disordered" evidence="1">
    <location>
        <begin position="278"/>
        <end position="297"/>
    </location>
</feature>
<dbReference type="STRING" id="759272.G0RYV8"/>
<dbReference type="KEGG" id="cthr:CTHT_0000740"/>
<dbReference type="HOGENOM" id="CLU_030046_1_0_1"/>
<dbReference type="Proteomes" id="UP000008066">
    <property type="component" value="Unassembled WGS sequence"/>
</dbReference>
<dbReference type="AlphaFoldDB" id="G0RYV8"/>
<feature type="region of interest" description="Disordered" evidence="1">
    <location>
        <begin position="236"/>
        <end position="263"/>
    </location>
</feature>
<dbReference type="GeneID" id="18254112"/>
<sequence length="474" mass="53848">MSLNWPRNNSRWSTDWPPKSRTCSATPLPLFGSLLKTLELETLDDNTALHPDNTDPIRIENARFVSSYSWMDTRGKGPTILVPGKPPLWTPQKGPQQLKQDSGTYYRDKNAARYPAHPLEPAIIVALEADPELPSNLDIFCCASTLGNLLRFVRGENKQFRMVVYKLGRTFFFVRRENSPTEVIPDVKGYGHTFPEANTTWEEDVKGSGSHQRLVSYRFSGMKLCVRSEADGYIKKEEDKEMSTSGKATTNITGPPAPPWPSPTLESLATALDILEVTPPSQSPRPSDIPTSPTAQSPLPAGLKILRSYTPPIPQSHIFDLKTRSMKKRPLENVLLDEEIPRLWIRQLQYFILAYHDRGLFRLTDVEVRVVKDDVRKWELDHQRELGKFARVLRWVIDVAEEYAANEDHGIEICLRESKKLEARKVVGLKYGVASKGVREWWEGLVKEKDPETNSGEEEGSEETESTYANDWMV</sequence>
<dbReference type="PANTHER" id="PTHR35179:SF2">
    <property type="entry name" value="START DOMAIN-CONTAINING PROTEIN"/>
    <property type="match status" value="1"/>
</dbReference>
<feature type="compositionally biased region" description="Acidic residues" evidence="1">
    <location>
        <begin position="455"/>
        <end position="465"/>
    </location>
</feature>
<dbReference type="PANTHER" id="PTHR35179">
    <property type="entry name" value="PROTEIN CBG02620"/>
    <property type="match status" value="1"/>
</dbReference>
<feature type="region of interest" description="Disordered" evidence="1">
    <location>
        <begin position="448"/>
        <end position="474"/>
    </location>
</feature>
<proteinExistence type="predicted"/>
<feature type="compositionally biased region" description="Polar residues" evidence="1">
    <location>
        <begin position="1"/>
        <end position="13"/>
    </location>
</feature>
<evidence type="ECO:0000313" key="3">
    <source>
        <dbReference type="Proteomes" id="UP000008066"/>
    </source>
</evidence>
<dbReference type="EMBL" id="GL988032">
    <property type="protein sequence ID" value="EGS23386.1"/>
    <property type="molecule type" value="Genomic_DNA"/>
</dbReference>
<dbReference type="eggNOG" id="ENOG502QRQN">
    <property type="taxonomic scope" value="Eukaryota"/>
</dbReference>
<gene>
    <name evidence="2" type="ORF">CTHT_0000740</name>
</gene>
<organism evidence="3">
    <name type="scientific">Chaetomium thermophilum (strain DSM 1495 / CBS 144.50 / IMI 039719)</name>
    <name type="common">Thermochaetoides thermophila</name>
    <dbReference type="NCBI Taxonomy" id="759272"/>
    <lineage>
        <taxon>Eukaryota</taxon>
        <taxon>Fungi</taxon>
        <taxon>Dikarya</taxon>
        <taxon>Ascomycota</taxon>
        <taxon>Pezizomycotina</taxon>
        <taxon>Sordariomycetes</taxon>
        <taxon>Sordariomycetidae</taxon>
        <taxon>Sordariales</taxon>
        <taxon>Chaetomiaceae</taxon>
        <taxon>Thermochaetoides</taxon>
    </lineage>
</organism>